<organism evidence="7 8">
    <name type="scientific">Marinobacterium halophilum</name>
    <dbReference type="NCBI Taxonomy" id="267374"/>
    <lineage>
        <taxon>Bacteria</taxon>
        <taxon>Pseudomonadati</taxon>
        <taxon>Pseudomonadota</taxon>
        <taxon>Gammaproteobacteria</taxon>
        <taxon>Oceanospirillales</taxon>
        <taxon>Oceanospirillaceae</taxon>
        <taxon>Marinobacterium</taxon>
    </lineage>
</organism>
<dbReference type="InterPro" id="IPR039994">
    <property type="entry name" value="NO66-like"/>
</dbReference>
<dbReference type="InterPro" id="IPR003347">
    <property type="entry name" value="JmjC_dom"/>
</dbReference>
<keyword evidence="3" id="KW-0223">Dioxygenase</keyword>
<dbReference type="Pfam" id="PF08007">
    <property type="entry name" value="JmjC_2"/>
    <property type="match status" value="1"/>
</dbReference>
<name>A0A2P8EUB3_9GAMM</name>
<keyword evidence="7" id="KW-0687">Ribonucleoprotein</keyword>
<keyword evidence="4" id="KW-0560">Oxidoreductase</keyword>
<comment type="caution">
    <text evidence="7">The sequence shown here is derived from an EMBL/GenBank/DDBJ whole genome shotgun (WGS) entry which is preliminary data.</text>
</comment>
<dbReference type="Proteomes" id="UP000242133">
    <property type="component" value="Unassembled WGS sequence"/>
</dbReference>
<keyword evidence="8" id="KW-1185">Reference proteome</keyword>
<evidence type="ECO:0000256" key="2">
    <source>
        <dbReference type="ARBA" id="ARBA00022723"/>
    </source>
</evidence>
<evidence type="ECO:0000256" key="3">
    <source>
        <dbReference type="ARBA" id="ARBA00022964"/>
    </source>
</evidence>
<evidence type="ECO:0000256" key="5">
    <source>
        <dbReference type="ARBA" id="ARBA00023004"/>
    </source>
</evidence>
<dbReference type="GO" id="GO:0016706">
    <property type="term" value="F:2-oxoglutarate-dependent dioxygenase activity"/>
    <property type="evidence" value="ECO:0007669"/>
    <property type="project" value="TreeGrafter"/>
</dbReference>
<feature type="domain" description="JmjC" evidence="6">
    <location>
        <begin position="99"/>
        <end position="228"/>
    </location>
</feature>
<dbReference type="EMBL" id="PYGI01000014">
    <property type="protein sequence ID" value="PSL13025.1"/>
    <property type="molecule type" value="Genomic_DNA"/>
</dbReference>
<dbReference type="PANTHER" id="PTHR13096">
    <property type="entry name" value="MINA53 MYC INDUCED NUCLEAR ANTIGEN"/>
    <property type="match status" value="1"/>
</dbReference>
<sequence length="384" mass="43089">MMTEIHWGDLSAELFLRDYWQKKPLLIRNAFPDFEPCISADELAGLACEDDVESRLIEADPATGDWSLEHGPFDETRFASLGQKPWTLLVQAVDHWVPDVAPLMQAFNFIPQWRRDDLMISYASNGGGVGPHYDNYDVFLLQAEGVRRWEFGGLYGEDSPRRENTPVMILPEWQAENSVELHPGDMLYIPPRVGHNGIGVGDGCMTWSVGFRAPAHSEILQGLTSSLCDGLSSDLRYEDPDLTVPSHPGEIDNRAIERVQQILQQHLNDPQQLLNWFGRSMTEPKYPDLAGNDEPYSHEELQEALEQDAQVCANEGSRFAFHTHGDQRLTLFADGCSFDLYAPAAIEFARQLCAKTALNVPAEDESVTLILALLNQGALYLDMQ</sequence>
<evidence type="ECO:0000259" key="6">
    <source>
        <dbReference type="PROSITE" id="PS51184"/>
    </source>
</evidence>
<proteinExistence type="predicted"/>
<dbReference type="Gene3D" id="3.40.366.30">
    <property type="entry name" value="50S ribosomal protein L16 arginine hydroxylase, Chain A, Domain 2"/>
    <property type="match status" value="1"/>
</dbReference>
<comment type="cofactor">
    <cofactor evidence="1">
        <name>Fe(2+)</name>
        <dbReference type="ChEBI" id="CHEBI:29033"/>
    </cofactor>
</comment>
<dbReference type="PANTHER" id="PTHR13096:SF8">
    <property type="entry name" value="RIBOSOMAL OXYGENASE 1"/>
    <property type="match status" value="1"/>
</dbReference>
<dbReference type="Gene3D" id="2.60.120.650">
    <property type="entry name" value="Cupin"/>
    <property type="match status" value="1"/>
</dbReference>
<keyword evidence="2" id="KW-0479">Metal-binding</keyword>
<accession>A0A2P8EUB3</accession>
<dbReference type="InterPro" id="IPR046799">
    <property type="entry name" value="ROXA-like_wH"/>
</dbReference>
<dbReference type="GO" id="GO:0046872">
    <property type="term" value="F:metal ion binding"/>
    <property type="evidence" value="ECO:0007669"/>
    <property type="project" value="UniProtKB-KW"/>
</dbReference>
<dbReference type="SMART" id="SM00558">
    <property type="entry name" value="JmjC"/>
    <property type="match status" value="1"/>
</dbReference>
<reference evidence="7 8" key="1">
    <citation type="submission" date="2018-03" db="EMBL/GenBank/DDBJ databases">
        <title>Genomic Encyclopedia of Archaeal and Bacterial Type Strains, Phase II (KMG-II): from individual species to whole genera.</title>
        <authorList>
            <person name="Goeker M."/>
        </authorList>
    </citation>
    <scope>NUCLEOTIDE SEQUENCE [LARGE SCALE GENOMIC DNA]</scope>
    <source>
        <strain evidence="7 8">DSM 17586</strain>
    </source>
</reference>
<protein>
    <submittedName>
        <fullName evidence="7">50S ribosomal protein L16 3-hydroxylase</fullName>
    </submittedName>
</protein>
<evidence type="ECO:0000256" key="1">
    <source>
        <dbReference type="ARBA" id="ARBA00001954"/>
    </source>
</evidence>
<dbReference type="PROSITE" id="PS51184">
    <property type="entry name" value="JMJC"/>
    <property type="match status" value="1"/>
</dbReference>
<keyword evidence="7" id="KW-0689">Ribosomal protein</keyword>
<dbReference type="AlphaFoldDB" id="A0A2P8EUB3"/>
<evidence type="ECO:0000313" key="8">
    <source>
        <dbReference type="Proteomes" id="UP000242133"/>
    </source>
</evidence>
<dbReference type="Pfam" id="PF20514">
    <property type="entry name" value="WHD_ROXA"/>
    <property type="match status" value="1"/>
</dbReference>
<dbReference type="GO" id="GO:0005840">
    <property type="term" value="C:ribosome"/>
    <property type="evidence" value="ECO:0007669"/>
    <property type="project" value="UniProtKB-KW"/>
</dbReference>
<keyword evidence="5" id="KW-0408">Iron</keyword>
<gene>
    <name evidence="7" type="ORF">CLV44_11416</name>
</gene>
<evidence type="ECO:0000313" key="7">
    <source>
        <dbReference type="EMBL" id="PSL13025.1"/>
    </source>
</evidence>
<evidence type="ECO:0000256" key="4">
    <source>
        <dbReference type="ARBA" id="ARBA00023002"/>
    </source>
</evidence>
<dbReference type="SUPFAM" id="SSF51197">
    <property type="entry name" value="Clavaminate synthase-like"/>
    <property type="match status" value="1"/>
</dbReference>